<dbReference type="GO" id="GO:0016491">
    <property type="term" value="F:oxidoreductase activity"/>
    <property type="evidence" value="ECO:0007669"/>
    <property type="project" value="UniProtKB-KW"/>
</dbReference>
<keyword evidence="9" id="KW-0676">Redox-active center</keyword>
<dbReference type="GO" id="GO:0016020">
    <property type="term" value="C:membrane"/>
    <property type="evidence" value="ECO:0007669"/>
    <property type="project" value="UniProtKB-SubCell"/>
</dbReference>
<dbReference type="InterPro" id="IPR038354">
    <property type="entry name" value="VKOR_sf"/>
</dbReference>
<feature type="transmembrane region" description="Helical" evidence="10">
    <location>
        <begin position="149"/>
        <end position="171"/>
    </location>
</feature>
<keyword evidence="5 10" id="KW-1133">Transmembrane helix</keyword>
<dbReference type="Pfam" id="PF07884">
    <property type="entry name" value="VKOR"/>
    <property type="match status" value="1"/>
</dbReference>
<evidence type="ECO:0000256" key="4">
    <source>
        <dbReference type="ARBA" id="ARBA00022719"/>
    </source>
</evidence>
<evidence type="ECO:0000256" key="2">
    <source>
        <dbReference type="ARBA" id="ARBA00006214"/>
    </source>
</evidence>
<evidence type="ECO:0000256" key="8">
    <source>
        <dbReference type="ARBA" id="ARBA00023157"/>
    </source>
</evidence>
<keyword evidence="6" id="KW-0560">Oxidoreductase</keyword>
<dbReference type="AlphaFoldDB" id="A0A6I6G9Y2"/>
<evidence type="ECO:0000259" key="11">
    <source>
        <dbReference type="Pfam" id="PF07884"/>
    </source>
</evidence>
<evidence type="ECO:0000256" key="7">
    <source>
        <dbReference type="ARBA" id="ARBA00023136"/>
    </source>
</evidence>
<comment type="subcellular location">
    <subcellularLocation>
        <location evidence="1">Membrane</location>
        <topology evidence="1">Multi-pass membrane protein</topology>
    </subcellularLocation>
</comment>
<dbReference type="InterPro" id="IPR012932">
    <property type="entry name" value="VKOR"/>
</dbReference>
<evidence type="ECO:0000256" key="9">
    <source>
        <dbReference type="ARBA" id="ARBA00023284"/>
    </source>
</evidence>
<feature type="domain" description="Vitamin K epoxide reductase" evidence="11">
    <location>
        <begin position="192"/>
        <end position="315"/>
    </location>
</feature>
<dbReference type="RefSeq" id="WP_157479819.1">
    <property type="nucleotide sequence ID" value="NZ_CP046566.1"/>
</dbReference>
<dbReference type="GO" id="GO:0048038">
    <property type="term" value="F:quinone binding"/>
    <property type="evidence" value="ECO:0007669"/>
    <property type="project" value="UniProtKB-KW"/>
</dbReference>
<evidence type="ECO:0000256" key="10">
    <source>
        <dbReference type="SAM" id="Phobius"/>
    </source>
</evidence>
<evidence type="ECO:0000313" key="12">
    <source>
        <dbReference type="EMBL" id="QGW29467.1"/>
    </source>
</evidence>
<feature type="transmembrane region" description="Helical" evidence="10">
    <location>
        <begin position="341"/>
        <end position="359"/>
    </location>
</feature>
<feature type="transmembrane region" description="Helical" evidence="10">
    <location>
        <begin position="183"/>
        <end position="210"/>
    </location>
</feature>
<keyword evidence="7 10" id="KW-0472">Membrane</keyword>
<keyword evidence="8" id="KW-1015">Disulfide bond</keyword>
<comment type="similarity">
    <text evidence="2">Belongs to the VKOR family.</text>
</comment>
<dbReference type="Gene3D" id="1.20.1440.130">
    <property type="entry name" value="VKOR domain"/>
    <property type="match status" value="1"/>
</dbReference>
<dbReference type="Proteomes" id="UP000426027">
    <property type="component" value="Chromosome"/>
</dbReference>
<dbReference type="EMBL" id="CP046566">
    <property type="protein sequence ID" value="QGW29467.1"/>
    <property type="molecule type" value="Genomic_DNA"/>
</dbReference>
<evidence type="ECO:0000256" key="3">
    <source>
        <dbReference type="ARBA" id="ARBA00022692"/>
    </source>
</evidence>
<keyword evidence="13" id="KW-1185">Reference proteome</keyword>
<evidence type="ECO:0000313" key="13">
    <source>
        <dbReference type="Proteomes" id="UP000426027"/>
    </source>
</evidence>
<proteinExistence type="inferred from homology"/>
<feature type="transmembrane region" description="Helical" evidence="10">
    <location>
        <begin position="242"/>
        <end position="265"/>
    </location>
</feature>
<keyword evidence="4" id="KW-0874">Quinone</keyword>
<evidence type="ECO:0000256" key="6">
    <source>
        <dbReference type="ARBA" id="ARBA00023002"/>
    </source>
</evidence>
<protein>
    <recommendedName>
        <fullName evidence="11">Vitamin K epoxide reductase domain-containing protein</fullName>
    </recommendedName>
</protein>
<feature type="transmembrane region" description="Helical" evidence="10">
    <location>
        <begin position="301"/>
        <end position="321"/>
    </location>
</feature>
<keyword evidence="3 10" id="KW-0812">Transmembrane</keyword>
<feature type="transmembrane region" description="Helical" evidence="10">
    <location>
        <begin position="271"/>
        <end position="289"/>
    </location>
</feature>
<accession>A0A6I6G9Y2</accession>
<evidence type="ECO:0000256" key="5">
    <source>
        <dbReference type="ARBA" id="ARBA00022989"/>
    </source>
</evidence>
<reference evidence="12 13" key="1">
    <citation type="submission" date="2019-11" db="EMBL/GenBank/DDBJ databases">
        <authorList>
            <person name="Im W.T."/>
        </authorList>
    </citation>
    <scope>NUCLEOTIDE SEQUENCE [LARGE SCALE GENOMIC DNA]</scope>
    <source>
        <strain evidence="12 13">SB-02</strain>
    </source>
</reference>
<name>A0A6I6G9Y2_9BACT</name>
<dbReference type="CDD" id="cd12921">
    <property type="entry name" value="VKOR_4"/>
    <property type="match status" value="1"/>
</dbReference>
<organism evidence="12 13">
    <name type="scientific">Phnomibacter ginsenosidimutans</name>
    <dbReference type="NCBI Taxonomy" id="2676868"/>
    <lineage>
        <taxon>Bacteria</taxon>
        <taxon>Pseudomonadati</taxon>
        <taxon>Bacteroidota</taxon>
        <taxon>Chitinophagia</taxon>
        <taxon>Chitinophagales</taxon>
        <taxon>Chitinophagaceae</taxon>
        <taxon>Phnomibacter</taxon>
    </lineage>
</organism>
<dbReference type="KEGG" id="fls:GLV81_16355"/>
<gene>
    <name evidence="12" type="ORF">GLV81_16355</name>
</gene>
<evidence type="ECO:0000256" key="1">
    <source>
        <dbReference type="ARBA" id="ARBA00004141"/>
    </source>
</evidence>
<sequence>MNKLTTHLQHPNVQATDCLLRLLQVPVHSFTVEQQLEEHPDWPSLLCISDALHQWHVPHLAAKAADQQLPDTHYPLLAVTNHPERPLAVVVGVHNDVVHFYQYSYRQQHQEPLKDFLQRWTGIYLIAEATPQSGDPEYAAAARKRRWQLALPITALLLALTALGGLCWPRLQHLTGSANLSGGGATIAAIIAIFILYLAGLAVSLMLLWYDIDKRNPLLQKVCTGLVKTNCNAILNSSASKLFGWLSWSEIGFAYYAGGLLLMAFPTQAPWALQWLGLVGVAALVYPIFSIYYQWRIAKQWCMLCLAVQAVLVLQGTALWMGNYLPALSLDTLTTFLIPQSAFIIATVYILPLLAWLFLKPWLLRHQTVLQGAAGLPTPQV</sequence>